<dbReference type="AlphaFoldDB" id="A0A835TB09"/>
<dbReference type="Proteomes" id="UP000613740">
    <property type="component" value="Unassembled WGS sequence"/>
</dbReference>
<proteinExistence type="predicted"/>
<dbReference type="InterPro" id="IPR055325">
    <property type="entry name" value="CF161"/>
</dbReference>
<dbReference type="GO" id="GO:0031514">
    <property type="term" value="C:motile cilium"/>
    <property type="evidence" value="ECO:0007669"/>
    <property type="project" value="TreeGrafter"/>
</dbReference>
<dbReference type="PANTHER" id="PTHR24274">
    <property type="entry name" value="CILIA- AND FLAGELLA-ASSOCIATED PROTEIN 161"/>
    <property type="match status" value="1"/>
</dbReference>
<evidence type="ECO:0000313" key="1">
    <source>
        <dbReference type="EMBL" id="KAG2439833.1"/>
    </source>
</evidence>
<dbReference type="PANTHER" id="PTHR24274:SF1">
    <property type="entry name" value="CILIA- AND FLAGELLA-ASSOCIATED PROTEIN 161"/>
    <property type="match status" value="1"/>
</dbReference>
<sequence length="375" mass="39448">MLTKKGTGTLRLDAFRTRMGNTLADLELTKVADDPYIHFGDVVQLVHVDTGCVLAGDPADQDTRTGESTCAATAAPDVRAPCPRNSLILLPYVPPKTATALEPPYDDAIVHYGQKVRLALHPGASGDPVDSGGGPQPRCLFSKPVSTTHAARYSRQQLVGFTTRTDSFDCAWTIQTPDPAQRAAAEGVEVAAGAPVLLVHCATQKPLCLEAARYPNDYGVELEVSARAALAPGLKLALEQMSSGVQKGFLPKGEMTDNYWTFVAGSKVEALPPPSSGGHDAALAVLDELVLELASRAGAIALLERKLVTLENANSLMSAEDFKLVLRQVGSQLPEDGVAVLLARYASAGGRPGARLDAAAFRNDLRAASTAAGAR</sequence>
<organism evidence="1 2">
    <name type="scientific">Chlamydomonas schloesseri</name>
    <dbReference type="NCBI Taxonomy" id="2026947"/>
    <lineage>
        <taxon>Eukaryota</taxon>
        <taxon>Viridiplantae</taxon>
        <taxon>Chlorophyta</taxon>
        <taxon>core chlorophytes</taxon>
        <taxon>Chlorophyceae</taxon>
        <taxon>CS clade</taxon>
        <taxon>Chlamydomonadales</taxon>
        <taxon>Chlamydomonadaceae</taxon>
        <taxon>Chlamydomonas</taxon>
    </lineage>
</organism>
<dbReference type="EMBL" id="JAEHOD010000039">
    <property type="protein sequence ID" value="KAG2439833.1"/>
    <property type="molecule type" value="Genomic_DNA"/>
</dbReference>
<keyword evidence="2" id="KW-1185">Reference proteome</keyword>
<protein>
    <submittedName>
        <fullName evidence="1">Uncharacterized protein</fullName>
    </submittedName>
</protein>
<name>A0A835TB09_9CHLO</name>
<dbReference type="OrthoDB" id="444540at2759"/>
<accession>A0A835TB09</accession>
<comment type="caution">
    <text evidence="1">The sequence shown here is derived from an EMBL/GenBank/DDBJ whole genome shotgun (WGS) entry which is preliminary data.</text>
</comment>
<gene>
    <name evidence="1" type="ORF">HYH02_010466</name>
</gene>
<dbReference type="GO" id="GO:0060271">
    <property type="term" value="P:cilium assembly"/>
    <property type="evidence" value="ECO:0007669"/>
    <property type="project" value="TreeGrafter"/>
</dbReference>
<dbReference type="Pfam" id="PF24569">
    <property type="entry name" value="CFAP161"/>
    <property type="match status" value="1"/>
</dbReference>
<evidence type="ECO:0000313" key="2">
    <source>
        <dbReference type="Proteomes" id="UP000613740"/>
    </source>
</evidence>
<reference evidence="1" key="1">
    <citation type="journal article" date="2020" name="bioRxiv">
        <title>Comparative genomics of Chlamydomonas.</title>
        <authorList>
            <person name="Craig R.J."/>
            <person name="Hasan A.R."/>
            <person name="Ness R.W."/>
            <person name="Keightley P.D."/>
        </authorList>
    </citation>
    <scope>NUCLEOTIDE SEQUENCE</scope>
    <source>
        <strain evidence="1">CCAP 11/173</strain>
    </source>
</reference>